<gene>
    <name evidence="1" type="ORF">CLUMA_CG010091</name>
</gene>
<sequence length="133" mass="15405">MYLMHALKHKFNLSHNAPEDPMKISEQYMNFGRIIEELTTVSVLMKLGNTAGKSFIDIEKSNVEIIPPCGVPDETLTRSEDSLLQRVHFITHFMLNVQPDRQCSENHKFHPNSYLLQVVVNKNNQHFQNLDNI</sequence>
<accession>A0A1J1IC77</accession>
<dbReference type="Proteomes" id="UP000183832">
    <property type="component" value="Unassembled WGS sequence"/>
</dbReference>
<proteinExistence type="predicted"/>
<keyword evidence="2" id="KW-1185">Reference proteome</keyword>
<reference evidence="1 2" key="1">
    <citation type="submission" date="2015-04" db="EMBL/GenBank/DDBJ databases">
        <authorList>
            <person name="Syromyatnikov M.Y."/>
            <person name="Popov V.N."/>
        </authorList>
    </citation>
    <scope>NUCLEOTIDE SEQUENCE [LARGE SCALE GENOMIC DNA]</scope>
</reference>
<organism evidence="1 2">
    <name type="scientific">Clunio marinus</name>
    <dbReference type="NCBI Taxonomy" id="568069"/>
    <lineage>
        <taxon>Eukaryota</taxon>
        <taxon>Metazoa</taxon>
        <taxon>Ecdysozoa</taxon>
        <taxon>Arthropoda</taxon>
        <taxon>Hexapoda</taxon>
        <taxon>Insecta</taxon>
        <taxon>Pterygota</taxon>
        <taxon>Neoptera</taxon>
        <taxon>Endopterygota</taxon>
        <taxon>Diptera</taxon>
        <taxon>Nematocera</taxon>
        <taxon>Chironomoidea</taxon>
        <taxon>Chironomidae</taxon>
        <taxon>Clunio</taxon>
    </lineage>
</organism>
<dbReference type="EMBL" id="CVRI01000044">
    <property type="protein sequence ID" value="CRK96582.1"/>
    <property type="molecule type" value="Genomic_DNA"/>
</dbReference>
<name>A0A1J1IC77_9DIPT</name>
<dbReference type="AlphaFoldDB" id="A0A1J1IC77"/>
<evidence type="ECO:0000313" key="2">
    <source>
        <dbReference type="Proteomes" id="UP000183832"/>
    </source>
</evidence>
<protein>
    <submittedName>
        <fullName evidence="1">CLUMA_CG010091, isoform A</fullName>
    </submittedName>
</protein>
<evidence type="ECO:0000313" key="1">
    <source>
        <dbReference type="EMBL" id="CRK96582.1"/>
    </source>
</evidence>